<dbReference type="InterPro" id="IPR052028">
    <property type="entry name" value="HipA_Ser/Thr_kinase"/>
</dbReference>
<keyword evidence="2" id="KW-0808">Transferase</keyword>
<keyword evidence="7" id="KW-1185">Reference proteome</keyword>
<reference evidence="6 7" key="1">
    <citation type="submission" date="2018-11" db="EMBL/GenBank/DDBJ databases">
        <title>Genomes From Bacteria Associated with the Canine Oral Cavity: a Test Case for Automated Genome-Based Taxonomic Assignment.</title>
        <authorList>
            <person name="Coil D.A."/>
            <person name="Jospin G."/>
            <person name="Darling A.E."/>
            <person name="Wallis C."/>
            <person name="Davis I.J."/>
            <person name="Harris S."/>
            <person name="Eisen J.A."/>
            <person name="Holcombe L.J."/>
            <person name="O'Flynn C."/>
        </authorList>
    </citation>
    <scope>NUCLEOTIDE SEQUENCE [LARGE SCALE GENOMIC DNA]</scope>
    <source>
        <strain evidence="6 7">OH1047_COT-310</strain>
    </source>
</reference>
<dbReference type="Pfam" id="PF13657">
    <property type="entry name" value="Couple_hipA"/>
    <property type="match status" value="1"/>
</dbReference>
<dbReference type="PANTHER" id="PTHR37419:SF8">
    <property type="entry name" value="TOXIN YJJJ"/>
    <property type="match status" value="1"/>
</dbReference>
<dbReference type="InterPro" id="IPR012893">
    <property type="entry name" value="HipA-like_C"/>
</dbReference>
<gene>
    <name evidence="6" type="ORF">EII33_01875</name>
</gene>
<proteinExistence type="inferred from homology"/>
<comment type="caution">
    <text evidence="6">The sequence shown here is derived from an EMBL/GenBank/DDBJ whole genome shotgun (WGS) entry which is preliminary data.</text>
</comment>
<dbReference type="PANTHER" id="PTHR37419">
    <property type="entry name" value="SERINE/THREONINE-PROTEIN KINASE TOXIN HIPA"/>
    <property type="match status" value="1"/>
</dbReference>
<evidence type="ECO:0000256" key="3">
    <source>
        <dbReference type="ARBA" id="ARBA00022777"/>
    </source>
</evidence>
<dbReference type="Proteomes" id="UP000279562">
    <property type="component" value="Unassembled WGS sequence"/>
</dbReference>
<feature type="domain" description="HipA N-terminal subdomain 1" evidence="5">
    <location>
        <begin position="7"/>
        <end position="120"/>
    </location>
</feature>
<dbReference type="RefSeq" id="WP_125238282.1">
    <property type="nucleotide sequence ID" value="NZ_RQYF01000004.1"/>
</dbReference>
<dbReference type="Gene3D" id="1.10.1070.20">
    <property type="match status" value="1"/>
</dbReference>
<evidence type="ECO:0000259" key="5">
    <source>
        <dbReference type="Pfam" id="PF13657"/>
    </source>
</evidence>
<evidence type="ECO:0000256" key="1">
    <source>
        <dbReference type="ARBA" id="ARBA00010164"/>
    </source>
</evidence>
<dbReference type="Pfam" id="PF07804">
    <property type="entry name" value="HipA_C"/>
    <property type="match status" value="1"/>
</dbReference>
<feature type="domain" description="HipA-like C-terminal" evidence="4">
    <location>
        <begin position="173"/>
        <end position="408"/>
    </location>
</feature>
<evidence type="ECO:0000313" key="6">
    <source>
        <dbReference type="EMBL" id="RRD93002.1"/>
    </source>
</evidence>
<sequence length="514" mass="58937">MDDLIVDVKLWGKNVGSLYWEKKSNAALFDYERTFVRSGFDISPIIMPIGQYNNTPYLFLENRTNCFKGLPGLFADSLPDAFGNQIINEWFANKGLPEEEVTPLDRLCYVGKRAMGALEFEPCSPINGMDESSLIHIEELTELTKSIFTDRMAFQAQLRQEGKNIHDILRVGTSAGGAKPKAIIAYNDLTGEVRSGQVKAPEGFGYWLLKFDGGTYSEHARIADNPQGIGNIEYAYYRMAKACGIDMMECRLLPEKDSNHFMTRRFDRTENGEKIHVQTLAGLAHYDRDQRHSYEEIFRVMRRMNLPYPQQEELYRRMVFNVMSRNHDDHTKNFSFLMDHQGKWSLAPAYDLCYSYMPGGKWTNCHQLSLNGKLENFTMEDLQTVGNNMGIREYKYIIAETQEVVSHWHDTAKNCGVKPEHSDTIGKNLLLFGKQLHTVNVPDIDNEQDRSFTNAMRKDDFNTILELKMKGYRPSESLLKRLQPDVAPTAFIAVAKIYGMDSILKDIQNAKNEK</sequence>
<name>A0A3P2ABV1_9BACE</name>
<evidence type="ECO:0000256" key="2">
    <source>
        <dbReference type="ARBA" id="ARBA00022679"/>
    </source>
</evidence>
<accession>A0A3P2ABV1</accession>
<dbReference type="GO" id="GO:0005829">
    <property type="term" value="C:cytosol"/>
    <property type="evidence" value="ECO:0007669"/>
    <property type="project" value="TreeGrafter"/>
</dbReference>
<dbReference type="EMBL" id="RQYF01000004">
    <property type="protein sequence ID" value="RRD93002.1"/>
    <property type="molecule type" value="Genomic_DNA"/>
</dbReference>
<dbReference type="InterPro" id="IPR017508">
    <property type="entry name" value="HipA_N1"/>
</dbReference>
<dbReference type="AlphaFoldDB" id="A0A3P2ABV1"/>
<comment type="similarity">
    <text evidence="1">Belongs to the HipA Ser/Thr kinase family.</text>
</comment>
<dbReference type="GO" id="GO:0004674">
    <property type="term" value="F:protein serine/threonine kinase activity"/>
    <property type="evidence" value="ECO:0007669"/>
    <property type="project" value="TreeGrafter"/>
</dbReference>
<organism evidence="6 7">
    <name type="scientific">Prevotella heparinolytica</name>
    <dbReference type="NCBI Taxonomy" id="28113"/>
    <lineage>
        <taxon>Bacteria</taxon>
        <taxon>Pseudomonadati</taxon>
        <taxon>Bacteroidota</taxon>
        <taxon>Bacteroidia</taxon>
        <taxon>Bacteroidales</taxon>
        <taxon>Bacteroidaceae</taxon>
        <taxon>Bacteroides</taxon>
    </lineage>
</organism>
<evidence type="ECO:0000259" key="4">
    <source>
        <dbReference type="Pfam" id="PF07804"/>
    </source>
</evidence>
<evidence type="ECO:0000313" key="7">
    <source>
        <dbReference type="Proteomes" id="UP000279562"/>
    </source>
</evidence>
<protein>
    <submittedName>
        <fullName evidence="6">Type II toxin-antitoxin system HipA family toxin</fullName>
    </submittedName>
</protein>
<keyword evidence="3" id="KW-0418">Kinase</keyword>